<dbReference type="AlphaFoldDB" id="A0AAV6U0Q3"/>
<gene>
    <name evidence="5" type="ORF">JTE90_015732</name>
</gene>
<dbReference type="EMBL" id="JAFNEN010000822">
    <property type="protein sequence ID" value="KAG8177080.1"/>
    <property type="molecule type" value="Genomic_DNA"/>
</dbReference>
<dbReference type="PANTHER" id="PTHR21411:SF0">
    <property type="entry name" value="REGULATORY PROTEIN ZESTE"/>
    <property type="match status" value="1"/>
</dbReference>
<comment type="subunit">
    <text evidence="1">Self-associates forming complexes of several hundred monomers.</text>
</comment>
<evidence type="ECO:0000313" key="6">
    <source>
        <dbReference type="Proteomes" id="UP000827092"/>
    </source>
</evidence>
<dbReference type="PANTHER" id="PTHR21411">
    <property type="entry name" value="APONTIC"/>
    <property type="match status" value="1"/>
</dbReference>
<reference evidence="5 6" key="1">
    <citation type="journal article" date="2022" name="Nat. Ecol. Evol.">
        <title>A masculinizing supergene underlies an exaggerated male reproductive morph in a spider.</title>
        <authorList>
            <person name="Hendrickx F."/>
            <person name="De Corte Z."/>
            <person name="Sonet G."/>
            <person name="Van Belleghem S.M."/>
            <person name="Kostlbacher S."/>
            <person name="Vangestel C."/>
        </authorList>
    </citation>
    <scope>NUCLEOTIDE SEQUENCE [LARGE SCALE GENOMIC DNA]</scope>
    <source>
        <strain evidence="5">W744_W776</strain>
    </source>
</reference>
<evidence type="ECO:0000313" key="5">
    <source>
        <dbReference type="EMBL" id="KAG8177080.1"/>
    </source>
</evidence>
<feature type="domain" description="Myb/SANT-like DNA-binding" evidence="4">
    <location>
        <begin position="6"/>
        <end position="83"/>
    </location>
</feature>
<comment type="function">
    <text evidence="3">Involved in transvection phenomena (= synapsis-dependent gene expression), where the synaptic pairing of chromosomes carrying genes with which zeste interacts influences the expression of these genes. Zeste binds to DNA and stimulates transcription from a nearby promoter.</text>
</comment>
<dbReference type="Pfam" id="PF13873">
    <property type="entry name" value="Myb_DNA-bind_5"/>
    <property type="match status" value="1"/>
</dbReference>
<evidence type="ECO:0000256" key="2">
    <source>
        <dbReference type="ARBA" id="ARBA00016807"/>
    </source>
</evidence>
<proteinExistence type="predicted"/>
<dbReference type="InterPro" id="IPR028002">
    <property type="entry name" value="Myb_DNA-bind_5"/>
</dbReference>
<sequence length="130" mass="14550">MSERPRTKNFTALEEEILLNSVGEFSHIIECRETSALKVGEKGRAWQRVAELFNSQSSVTKRHINQLKLKYKNVKANSRKRLANDKVETFVTGGGRKKILASETDARLKASGAVLRPLENVFDSACQEGS</sequence>
<dbReference type="Proteomes" id="UP000827092">
    <property type="component" value="Unassembled WGS sequence"/>
</dbReference>
<evidence type="ECO:0000259" key="4">
    <source>
        <dbReference type="Pfam" id="PF13873"/>
    </source>
</evidence>
<accession>A0AAV6U0Q3</accession>
<evidence type="ECO:0000256" key="3">
    <source>
        <dbReference type="ARBA" id="ARBA00025466"/>
    </source>
</evidence>
<name>A0AAV6U0Q3_9ARAC</name>
<keyword evidence="6" id="KW-1185">Reference proteome</keyword>
<organism evidence="5 6">
    <name type="scientific">Oedothorax gibbosus</name>
    <dbReference type="NCBI Taxonomy" id="931172"/>
    <lineage>
        <taxon>Eukaryota</taxon>
        <taxon>Metazoa</taxon>
        <taxon>Ecdysozoa</taxon>
        <taxon>Arthropoda</taxon>
        <taxon>Chelicerata</taxon>
        <taxon>Arachnida</taxon>
        <taxon>Araneae</taxon>
        <taxon>Araneomorphae</taxon>
        <taxon>Entelegynae</taxon>
        <taxon>Araneoidea</taxon>
        <taxon>Linyphiidae</taxon>
        <taxon>Erigoninae</taxon>
        <taxon>Oedothorax</taxon>
    </lineage>
</organism>
<evidence type="ECO:0000256" key="1">
    <source>
        <dbReference type="ARBA" id="ARBA00011764"/>
    </source>
</evidence>
<protein>
    <recommendedName>
        <fullName evidence="2">Regulatory protein zeste</fullName>
    </recommendedName>
</protein>
<comment type="caution">
    <text evidence="5">The sequence shown here is derived from an EMBL/GenBank/DDBJ whole genome shotgun (WGS) entry which is preliminary data.</text>
</comment>